<gene>
    <name evidence="1" type="primary">FAR3</name>
    <name evidence="1" type="ORF">QJS10_CPA08g01637</name>
</gene>
<reference evidence="1" key="2">
    <citation type="submission" date="2023-06" db="EMBL/GenBank/DDBJ databases">
        <authorList>
            <person name="Ma L."/>
            <person name="Liu K.-W."/>
            <person name="Li Z."/>
            <person name="Hsiao Y.-Y."/>
            <person name="Qi Y."/>
            <person name="Fu T."/>
            <person name="Tang G."/>
            <person name="Zhang D."/>
            <person name="Sun W.-H."/>
            <person name="Liu D.-K."/>
            <person name="Li Y."/>
            <person name="Chen G.-Z."/>
            <person name="Liu X.-D."/>
            <person name="Liao X.-Y."/>
            <person name="Jiang Y.-T."/>
            <person name="Yu X."/>
            <person name="Hao Y."/>
            <person name="Huang J."/>
            <person name="Zhao X.-W."/>
            <person name="Ke S."/>
            <person name="Chen Y.-Y."/>
            <person name="Wu W.-L."/>
            <person name="Hsu J.-L."/>
            <person name="Lin Y.-F."/>
            <person name="Huang M.-D."/>
            <person name="Li C.-Y."/>
            <person name="Huang L."/>
            <person name="Wang Z.-W."/>
            <person name="Zhao X."/>
            <person name="Zhong W.-Y."/>
            <person name="Peng D.-H."/>
            <person name="Ahmad S."/>
            <person name="Lan S."/>
            <person name="Zhang J.-S."/>
            <person name="Tsai W.-C."/>
            <person name="Van De Peer Y."/>
            <person name="Liu Z.-J."/>
        </authorList>
    </citation>
    <scope>NUCLEOTIDE SEQUENCE</scope>
    <source>
        <strain evidence="1">CP</strain>
        <tissue evidence="1">Leaves</tissue>
    </source>
</reference>
<organism evidence="1 2">
    <name type="scientific">Acorus calamus</name>
    <name type="common">Sweet flag</name>
    <dbReference type="NCBI Taxonomy" id="4465"/>
    <lineage>
        <taxon>Eukaryota</taxon>
        <taxon>Viridiplantae</taxon>
        <taxon>Streptophyta</taxon>
        <taxon>Embryophyta</taxon>
        <taxon>Tracheophyta</taxon>
        <taxon>Spermatophyta</taxon>
        <taxon>Magnoliopsida</taxon>
        <taxon>Liliopsida</taxon>
        <taxon>Acoraceae</taxon>
        <taxon>Acorus</taxon>
    </lineage>
</organism>
<dbReference type="EMBL" id="JAUJYO010000008">
    <property type="protein sequence ID" value="KAK1310427.1"/>
    <property type="molecule type" value="Genomic_DNA"/>
</dbReference>
<name>A0AAV9EAM1_ACOCL</name>
<evidence type="ECO:0000313" key="1">
    <source>
        <dbReference type="EMBL" id="KAK1310427.1"/>
    </source>
</evidence>
<dbReference type="Proteomes" id="UP001180020">
    <property type="component" value="Unassembled WGS sequence"/>
</dbReference>
<dbReference type="AlphaFoldDB" id="A0AAV9EAM1"/>
<keyword evidence="2" id="KW-1185">Reference proteome</keyword>
<comment type="caution">
    <text evidence="1">The sequence shown here is derived from an EMBL/GenBank/DDBJ whole genome shotgun (WGS) entry which is preliminary data.</text>
</comment>
<proteinExistence type="predicted"/>
<evidence type="ECO:0000313" key="2">
    <source>
        <dbReference type="Proteomes" id="UP001180020"/>
    </source>
</evidence>
<sequence>MEANQGSKRYDIQNHGRIQDLHEITLWNISMGLRMINYDSNIFERRYKYILALAELYEPFTFFKGRFDDTNLRDLLTMAKSNIDKKFFVTFNRWIGLITSSIFTSLEL</sequence>
<reference evidence="1" key="1">
    <citation type="journal article" date="2023" name="Nat. Commun.">
        <title>Diploid and tetraploid genomes of Acorus and the evolution of monocots.</title>
        <authorList>
            <person name="Ma L."/>
            <person name="Liu K.W."/>
            <person name="Li Z."/>
            <person name="Hsiao Y.Y."/>
            <person name="Qi Y."/>
            <person name="Fu T."/>
            <person name="Tang G.D."/>
            <person name="Zhang D."/>
            <person name="Sun W.H."/>
            <person name="Liu D.K."/>
            <person name="Li Y."/>
            <person name="Chen G.Z."/>
            <person name="Liu X.D."/>
            <person name="Liao X.Y."/>
            <person name="Jiang Y.T."/>
            <person name="Yu X."/>
            <person name="Hao Y."/>
            <person name="Huang J."/>
            <person name="Zhao X.W."/>
            <person name="Ke S."/>
            <person name="Chen Y.Y."/>
            <person name="Wu W.L."/>
            <person name="Hsu J.L."/>
            <person name="Lin Y.F."/>
            <person name="Huang M.D."/>
            <person name="Li C.Y."/>
            <person name="Huang L."/>
            <person name="Wang Z.W."/>
            <person name="Zhao X."/>
            <person name="Zhong W.Y."/>
            <person name="Peng D.H."/>
            <person name="Ahmad S."/>
            <person name="Lan S."/>
            <person name="Zhang J.S."/>
            <person name="Tsai W.C."/>
            <person name="Van de Peer Y."/>
            <person name="Liu Z.J."/>
        </authorList>
    </citation>
    <scope>NUCLEOTIDE SEQUENCE</scope>
    <source>
        <strain evidence="1">CP</strain>
    </source>
</reference>
<protein>
    <submittedName>
        <fullName evidence="1">Fatty acyl-CoA reductase 3</fullName>
    </submittedName>
</protein>
<accession>A0AAV9EAM1</accession>